<sequence>MKYPIHIALLIFVLLIFLSISVGCNRGEKNEASQQMNIAENLLDTAPDSALIILDAIKEDELYNREMKARHSLLKSMALDKRYIDTTTFDVLQPAINYYLENGSPDERLRTLYYQGRIFRNRGEDDKAMETYMYASEVKGITDSLTFAHLLVAKSVLYDRQYKLKEEAEIRLIAAPIYESLHKMRPAVRSYTNALVNNVILEEKSRADSILKVCQRLVKEYPETEEDFLPSYITYIMTYGSDSEKRELLDNYCATDSSKTMRLSRAYGYSTLGEGEKALECLKGIELEPTDSLRYFSVMKSAYESIGDFRKALDCQVNFTRHLARYDTNLFESDLLFAEKKYALEISNLMEKQKRYSIIWVSVITFLFLSLVSATLYYLFRDMKSKKAMGDMEIKTVQKEKENSELQRIAAENALERQALELENLRLEKSQLEDEMEHLGTLLEQDRKLSSEMQETIRKRLDMLNSRLAMEITNNESYAIPYKKWIESVKRDKKEFMDSTRMTFTASHPHFIRHLTEHGLDEDEINYACLYALGLRGKDVGNYIELKRHYNVSTTIRRKLGIDDNQSTLHVYLRKLLHSKLKKQRRD</sequence>
<evidence type="ECO:0000313" key="2">
    <source>
        <dbReference type="Proteomes" id="UP000306319"/>
    </source>
</evidence>
<dbReference type="EMBL" id="SRYB01000007">
    <property type="protein sequence ID" value="TGY79335.1"/>
    <property type="molecule type" value="Genomic_DNA"/>
</dbReference>
<accession>A0AC61RHU8</accession>
<reference evidence="1" key="1">
    <citation type="submission" date="2019-04" db="EMBL/GenBank/DDBJ databases">
        <title>Microbes associate with the intestines of laboratory mice.</title>
        <authorList>
            <person name="Navarre W."/>
            <person name="Wong E."/>
            <person name="Huang K."/>
            <person name="Tropini C."/>
            <person name="Ng K."/>
            <person name="Yu B."/>
        </authorList>
    </citation>
    <scope>NUCLEOTIDE SEQUENCE</scope>
    <source>
        <strain evidence="1">NM04_E33</strain>
    </source>
</reference>
<dbReference type="Proteomes" id="UP000306319">
    <property type="component" value="Unassembled WGS sequence"/>
</dbReference>
<proteinExistence type="predicted"/>
<organism evidence="1 2">
    <name type="scientific">Lepagella muris</name>
    <dbReference type="NCBI Taxonomy" id="3032870"/>
    <lineage>
        <taxon>Bacteria</taxon>
        <taxon>Pseudomonadati</taxon>
        <taxon>Bacteroidota</taxon>
        <taxon>Bacteroidia</taxon>
        <taxon>Bacteroidales</taxon>
        <taxon>Muribaculaceae</taxon>
        <taxon>Lepagella</taxon>
    </lineage>
</organism>
<keyword evidence="2" id="KW-1185">Reference proteome</keyword>
<protein>
    <submittedName>
        <fullName evidence="1">Uncharacterized protein</fullName>
    </submittedName>
</protein>
<evidence type="ECO:0000313" key="1">
    <source>
        <dbReference type="EMBL" id="TGY79335.1"/>
    </source>
</evidence>
<gene>
    <name evidence="1" type="ORF">E5331_06590</name>
</gene>
<name>A0AC61RHU8_9BACT</name>
<comment type="caution">
    <text evidence="1">The sequence shown here is derived from an EMBL/GenBank/DDBJ whole genome shotgun (WGS) entry which is preliminary data.</text>
</comment>